<organism evidence="1 2">
    <name type="scientific">Caligus rogercresseyi</name>
    <name type="common">Sea louse</name>
    <dbReference type="NCBI Taxonomy" id="217165"/>
    <lineage>
        <taxon>Eukaryota</taxon>
        <taxon>Metazoa</taxon>
        <taxon>Ecdysozoa</taxon>
        <taxon>Arthropoda</taxon>
        <taxon>Crustacea</taxon>
        <taxon>Multicrustacea</taxon>
        <taxon>Hexanauplia</taxon>
        <taxon>Copepoda</taxon>
        <taxon>Siphonostomatoida</taxon>
        <taxon>Caligidae</taxon>
        <taxon>Caligus</taxon>
    </lineage>
</organism>
<protein>
    <submittedName>
        <fullName evidence="1">Uncharacterized protein</fullName>
    </submittedName>
</protein>
<gene>
    <name evidence="1" type="ORF">FKW44_012712</name>
</gene>
<evidence type="ECO:0000313" key="1">
    <source>
        <dbReference type="EMBL" id="QQP51371.1"/>
    </source>
</evidence>
<dbReference type="Proteomes" id="UP000595437">
    <property type="component" value="Chromosome 8"/>
</dbReference>
<keyword evidence="2" id="KW-1185">Reference proteome</keyword>
<sequence>MRGVGNEDNSGYADDFFLWASGPFWSQEQTPSPDLRGAGGGDGLKKDVAVFTINVGGVEVHPSDEIEFLGVKFDSEFTTVPHNINVVKAAAKLVVHLPRGKYLRQLAKGLIIGKISCTAAAVTIPRLDNECKGPNAVHRAIQVAINDATRSIVGYKRRDHIHVGDFLEKAGLPFLNEVAAKAVTLETWKCFYYNDGGGGARNPVGDFVFPIPRRPMRSTTPVAYPLGRETATFACHAIPVWNMYKALRSATTLHAARTAARAIGRSVPT</sequence>
<accession>A0A7T8KAI5</accession>
<evidence type="ECO:0000313" key="2">
    <source>
        <dbReference type="Proteomes" id="UP000595437"/>
    </source>
</evidence>
<name>A0A7T8KAI5_CALRO</name>
<proteinExistence type="predicted"/>
<dbReference type="AlphaFoldDB" id="A0A7T8KAI5"/>
<reference evidence="2" key="1">
    <citation type="submission" date="2021-01" db="EMBL/GenBank/DDBJ databases">
        <title>Caligus Genome Assembly.</title>
        <authorList>
            <person name="Gallardo-Escarate C."/>
        </authorList>
    </citation>
    <scope>NUCLEOTIDE SEQUENCE [LARGE SCALE GENOMIC DNA]</scope>
</reference>
<dbReference type="EMBL" id="CP045897">
    <property type="protein sequence ID" value="QQP51371.1"/>
    <property type="molecule type" value="Genomic_DNA"/>
</dbReference>